<accession>A0ACB8S9L9</accession>
<dbReference type="Proteomes" id="UP000814033">
    <property type="component" value="Unassembled WGS sequence"/>
</dbReference>
<organism evidence="1 2">
    <name type="scientific">Auriscalpium vulgare</name>
    <dbReference type="NCBI Taxonomy" id="40419"/>
    <lineage>
        <taxon>Eukaryota</taxon>
        <taxon>Fungi</taxon>
        <taxon>Dikarya</taxon>
        <taxon>Basidiomycota</taxon>
        <taxon>Agaricomycotina</taxon>
        <taxon>Agaricomycetes</taxon>
        <taxon>Russulales</taxon>
        <taxon>Auriscalpiaceae</taxon>
        <taxon>Auriscalpium</taxon>
    </lineage>
</organism>
<protein>
    <submittedName>
        <fullName evidence="1">Uncharacterized protein</fullName>
    </submittedName>
</protein>
<dbReference type="EMBL" id="MU275843">
    <property type="protein sequence ID" value="KAI0052827.1"/>
    <property type="molecule type" value="Genomic_DNA"/>
</dbReference>
<comment type="caution">
    <text evidence="1">The sequence shown here is derived from an EMBL/GenBank/DDBJ whole genome shotgun (WGS) entry which is preliminary data.</text>
</comment>
<evidence type="ECO:0000313" key="1">
    <source>
        <dbReference type="EMBL" id="KAI0052827.1"/>
    </source>
</evidence>
<name>A0ACB8S9L9_9AGAM</name>
<sequence>MAETKLAMSRALGAAFLTHQVEQLEKTVSADTKAQNWKERKLNTGYGGGRGASNGRAGGGGYGGKRGLVPVGGIKVSTRRKGGESEKETAPVETRGFRKWGDERKEWIEKDADIVVLDASVLVNALAQVKKWCRDGRSEVLIVPLEALNTLDLLKKGSSHLAQRARAASRVLEAQVGANPRVRVQQDSAFVLWDSIPFKDQAVEGLAHTSMASPEWVRRTICCAQWEANNANAEVVAARSPATDTTDKTARPHARVVLATLSQSGAAKGTASESPVPLPAPHASKHEPRATGTMVSFWAKRAQLDVFEVAPAPADGPRTSEEDERERPKRGQLSVHMPGSANSNPHRGRKASAQGGYGSDRDKGALGGGGLVERPPAVKTMMDIVAQPSKVVRVLARGEKLDP</sequence>
<reference evidence="1" key="1">
    <citation type="submission" date="2021-02" db="EMBL/GenBank/DDBJ databases">
        <authorList>
            <consortium name="DOE Joint Genome Institute"/>
            <person name="Ahrendt S."/>
            <person name="Looney B.P."/>
            <person name="Miyauchi S."/>
            <person name="Morin E."/>
            <person name="Drula E."/>
            <person name="Courty P.E."/>
            <person name="Chicoki N."/>
            <person name="Fauchery L."/>
            <person name="Kohler A."/>
            <person name="Kuo A."/>
            <person name="Labutti K."/>
            <person name="Pangilinan J."/>
            <person name="Lipzen A."/>
            <person name="Riley R."/>
            <person name="Andreopoulos W."/>
            <person name="He G."/>
            <person name="Johnson J."/>
            <person name="Barry K.W."/>
            <person name="Grigoriev I.V."/>
            <person name="Nagy L."/>
            <person name="Hibbett D."/>
            <person name="Henrissat B."/>
            <person name="Matheny P.B."/>
            <person name="Labbe J."/>
            <person name="Martin F."/>
        </authorList>
    </citation>
    <scope>NUCLEOTIDE SEQUENCE</scope>
    <source>
        <strain evidence="1">FP105234-sp</strain>
    </source>
</reference>
<reference evidence="1" key="2">
    <citation type="journal article" date="2022" name="New Phytol.">
        <title>Evolutionary transition to the ectomycorrhizal habit in the genomes of a hyperdiverse lineage of mushroom-forming fungi.</title>
        <authorList>
            <person name="Looney B."/>
            <person name="Miyauchi S."/>
            <person name="Morin E."/>
            <person name="Drula E."/>
            <person name="Courty P.E."/>
            <person name="Kohler A."/>
            <person name="Kuo A."/>
            <person name="LaButti K."/>
            <person name="Pangilinan J."/>
            <person name="Lipzen A."/>
            <person name="Riley R."/>
            <person name="Andreopoulos W."/>
            <person name="He G."/>
            <person name="Johnson J."/>
            <person name="Nolan M."/>
            <person name="Tritt A."/>
            <person name="Barry K.W."/>
            <person name="Grigoriev I.V."/>
            <person name="Nagy L.G."/>
            <person name="Hibbett D."/>
            <person name="Henrissat B."/>
            <person name="Matheny P.B."/>
            <person name="Labbe J."/>
            <person name="Martin F.M."/>
        </authorList>
    </citation>
    <scope>NUCLEOTIDE SEQUENCE</scope>
    <source>
        <strain evidence="1">FP105234-sp</strain>
    </source>
</reference>
<gene>
    <name evidence="1" type="ORF">FA95DRAFT_1166883</name>
</gene>
<proteinExistence type="predicted"/>
<evidence type="ECO:0000313" key="2">
    <source>
        <dbReference type="Proteomes" id="UP000814033"/>
    </source>
</evidence>
<keyword evidence="2" id="KW-1185">Reference proteome</keyword>